<proteinExistence type="predicted"/>
<protein>
    <submittedName>
        <fullName evidence="2">Uncharacterized protein</fullName>
    </submittedName>
</protein>
<feature type="region of interest" description="Disordered" evidence="1">
    <location>
        <begin position="236"/>
        <end position="262"/>
    </location>
</feature>
<gene>
    <name evidence="2" type="ORF">DFH08DRAFT_892449</name>
</gene>
<organism evidence="2 3">
    <name type="scientific">Mycena albidolilacea</name>
    <dbReference type="NCBI Taxonomy" id="1033008"/>
    <lineage>
        <taxon>Eukaryota</taxon>
        <taxon>Fungi</taxon>
        <taxon>Dikarya</taxon>
        <taxon>Basidiomycota</taxon>
        <taxon>Agaricomycotina</taxon>
        <taxon>Agaricomycetes</taxon>
        <taxon>Agaricomycetidae</taxon>
        <taxon>Agaricales</taxon>
        <taxon>Marasmiineae</taxon>
        <taxon>Mycenaceae</taxon>
        <taxon>Mycena</taxon>
    </lineage>
</organism>
<evidence type="ECO:0000313" key="2">
    <source>
        <dbReference type="EMBL" id="KAJ7318381.1"/>
    </source>
</evidence>
<dbReference type="AlphaFoldDB" id="A0AAD7EF27"/>
<comment type="caution">
    <text evidence="2">The sequence shown here is derived from an EMBL/GenBank/DDBJ whole genome shotgun (WGS) entry which is preliminary data.</text>
</comment>
<evidence type="ECO:0000256" key="1">
    <source>
        <dbReference type="SAM" id="MobiDB-lite"/>
    </source>
</evidence>
<reference evidence="2" key="1">
    <citation type="submission" date="2023-03" db="EMBL/GenBank/DDBJ databases">
        <title>Massive genome expansion in bonnet fungi (Mycena s.s.) driven by repeated elements and novel gene families across ecological guilds.</title>
        <authorList>
            <consortium name="Lawrence Berkeley National Laboratory"/>
            <person name="Harder C.B."/>
            <person name="Miyauchi S."/>
            <person name="Viragh M."/>
            <person name="Kuo A."/>
            <person name="Thoen E."/>
            <person name="Andreopoulos B."/>
            <person name="Lu D."/>
            <person name="Skrede I."/>
            <person name="Drula E."/>
            <person name="Henrissat B."/>
            <person name="Morin E."/>
            <person name="Kohler A."/>
            <person name="Barry K."/>
            <person name="LaButti K."/>
            <person name="Morin E."/>
            <person name="Salamov A."/>
            <person name="Lipzen A."/>
            <person name="Mereny Z."/>
            <person name="Hegedus B."/>
            <person name="Baldrian P."/>
            <person name="Stursova M."/>
            <person name="Weitz H."/>
            <person name="Taylor A."/>
            <person name="Grigoriev I.V."/>
            <person name="Nagy L.G."/>
            <person name="Martin F."/>
            <person name="Kauserud H."/>
        </authorList>
    </citation>
    <scope>NUCLEOTIDE SEQUENCE</scope>
    <source>
        <strain evidence="2">CBHHK002</strain>
    </source>
</reference>
<evidence type="ECO:0000313" key="3">
    <source>
        <dbReference type="Proteomes" id="UP001218218"/>
    </source>
</evidence>
<dbReference type="EMBL" id="JARIHO010000058">
    <property type="protein sequence ID" value="KAJ7318381.1"/>
    <property type="molecule type" value="Genomic_DNA"/>
</dbReference>
<dbReference type="Proteomes" id="UP001218218">
    <property type="component" value="Unassembled WGS sequence"/>
</dbReference>
<feature type="region of interest" description="Disordered" evidence="1">
    <location>
        <begin position="22"/>
        <end position="70"/>
    </location>
</feature>
<sequence>MRARRRRPLFTPSHYLRCVLNLSPWTSPRPGDTGDASPPTRDATGNDNGYAWSLRPKKGTGRRKDDMKEVVERRRRDPCAEVEREDCQGGYTVVPGVVRNEDSGGRFGPSRPSFPPLPLPLPLPPSMRACLFLSAQATGAMRGAATRQKCAIWCPLLDADVPVSLLPVLLSLLLLRCDTADTVSGERAGGASTLMFHPPLPHPALHMRVRRCQWRGRFVRRQASYEVRVGLAHDTPGLEAKKPKLPTEGDGASNSGWRVRWE</sequence>
<name>A0AAD7EF27_9AGAR</name>
<accession>A0AAD7EF27</accession>
<keyword evidence="3" id="KW-1185">Reference proteome</keyword>